<dbReference type="EMBL" id="JANIBC010000001">
    <property type="protein sequence ID" value="MCQ8184365.1"/>
    <property type="molecule type" value="Genomic_DNA"/>
</dbReference>
<dbReference type="Proteomes" id="UP001142610">
    <property type="component" value="Unassembled WGS sequence"/>
</dbReference>
<organism evidence="2 3">
    <name type="scientific">Parvularcula maris</name>
    <dbReference type="NCBI Taxonomy" id="2965077"/>
    <lineage>
        <taxon>Bacteria</taxon>
        <taxon>Pseudomonadati</taxon>
        <taxon>Pseudomonadota</taxon>
        <taxon>Alphaproteobacteria</taxon>
        <taxon>Parvularculales</taxon>
        <taxon>Parvularculaceae</taxon>
        <taxon>Parvularcula</taxon>
    </lineage>
</organism>
<comment type="caution">
    <text evidence="2">The sequence shown here is derived from an EMBL/GenBank/DDBJ whole genome shotgun (WGS) entry which is preliminary data.</text>
</comment>
<name>A0A9X2RGY0_9PROT</name>
<keyword evidence="1" id="KW-1133">Transmembrane helix</keyword>
<feature type="transmembrane region" description="Helical" evidence="1">
    <location>
        <begin position="110"/>
        <end position="128"/>
    </location>
</feature>
<keyword evidence="1" id="KW-0472">Membrane</keyword>
<reference evidence="2" key="1">
    <citation type="submission" date="2022-07" db="EMBL/GenBank/DDBJ databases">
        <title>Parvularcula maris sp. nov., an algicidal bacterium isolated from seawater.</title>
        <authorList>
            <person name="Li F."/>
        </authorList>
    </citation>
    <scope>NUCLEOTIDE SEQUENCE</scope>
    <source>
        <strain evidence="2">BGMRC 0090</strain>
    </source>
</reference>
<feature type="transmembrane region" description="Helical" evidence="1">
    <location>
        <begin position="64"/>
        <end position="90"/>
    </location>
</feature>
<proteinExistence type="predicted"/>
<evidence type="ECO:0000313" key="3">
    <source>
        <dbReference type="Proteomes" id="UP001142610"/>
    </source>
</evidence>
<sequence length="158" mass="17433">MTSLSTEDCERQLNLWVMDHYSHLLSRIGSDRFKLVPPLYRRGRNAVRNVLKGRLVKEGPDTKIIAVSVLPVQVVAIRIFFLVGGFSYALLFGWQSGWVNGDVAVDGTDIAISLAFAAFGLIGSQSLGGRFKKKARWAEEEMARRLIAKGANGVQLAI</sequence>
<keyword evidence="3" id="KW-1185">Reference proteome</keyword>
<dbReference type="AlphaFoldDB" id="A0A9X2RGY0"/>
<protein>
    <submittedName>
        <fullName evidence="2">Uncharacterized protein</fullName>
    </submittedName>
</protein>
<evidence type="ECO:0000313" key="2">
    <source>
        <dbReference type="EMBL" id="MCQ8184365.1"/>
    </source>
</evidence>
<gene>
    <name evidence="2" type="ORF">NOG11_03105</name>
</gene>
<evidence type="ECO:0000256" key="1">
    <source>
        <dbReference type="SAM" id="Phobius"/>
    </source>
</evidence>
<dbReference type="RefSeq" id="WP_256618168.1">
    <property type="nucleotide sequence ID" value="NZ_JANIBC010000001.1"/>
</dbReference>
<accession>A0A9X2RGY0</accession>
<keyword evidence="1" id="KW-0812">Transmembrane</keyword>